<dbReference type="GO" id="GO:0003676">
    <property type="term" value="F:nucleic acid binding"/>
    <property type="evidence" value="ECO:0007669"/>
    <property type="project" value="InterPro"/>
</dbReference>
<name>A0A2G2WZE3_CAPBA</name>
<evidence type="ECO:0000256" key="3">
    <source>
        <dbReference type="ARBA" id="ARBA00022946"/>
    </source>
</evidence>
<keyword evidence="3" id="KW-0809">Transit peptide</keyword>
<reference evidence="5" key="2">
    <citation type="journal article" date="2017" name="J. Anim. Genet.">
        <title>Multiple reference genome sequences of hot pepper reveal the massive evolution of plant disease resistance genes by retroduplication.</title>
        <authorList>
            <person name="Kim S."/>
            <person name="Park J."/>
            <person name="Yeom S.-I."/>
            <person name="Kim Y.-M."/>
            <person name="Seo E."/>
            <person name="Kim K.-T."/>
            <person name="Kim M.-S."/>
            <person name="Lee J.M."/>
            <person name="Cheong K."/>
            <person name="Shin H.-S."/>
            <person name="Kim S.-B."/>
            <person name="Han K."/>
            <person name="Lee J."/>
            <person name="Park M."/>
            <person name="Lee H.-A."/>
            <person name="Lee H.-Y."/>
            <person name="Lee Y."/>
            <person name="Oh S."/>
            <person name="Lee J.H."/>
            <person name="Choi E."/>
            <person name="Choi E."/>
            <person name="Lee S.E."/>
            <person name="Jeon J."/>
            <person name="Kim H."/>
            <person name="Choi G."/>
            <person name="Song H."/>
            <person name="Lee J."/>
            <person name="Lee S.-C."/>
            <person name="Kwon J.-K."/>
            <person name="Lee H.-Y."/>
            <person name="Koo N."/>
            <person name="Hong Y."/>
            <person name="Kim R.W."/>
            <person name="Kang W.-H."/>
            <person name="Huh J.H."/>
            <person name="Kang B.-C."/>
            <person name="Yang T.-J."/>
            <person name="Lee Y.-H."/>
            <person name="Bennetzen J.L."/>
            <person name="Choi D."/>
        </authorList>
    </citation>
    <scope>NUCLEOTIDE SEQUENCE [LARGE SCALE GENOMIC DNA]</scope>
    <source>
        <strain evidence="5">cv. PBC81</strain>
    </source>
</reference>
<dbReference type="InterPro" id="IPR003690">
    <property type="entry name" value="MTERF"/>
</dbReference>
<keyword evidence="2" id="KW-0805">Transcription regulation</keyword>
<dbReference type="STRING" id="33114.A0A2G2WZE3"/>
<evidence type="ECO:0000313" key="5">
    <source>
        <dbReference type="Proteomes" id="UP000224567"/>
    </source>
</evidence>
<dbReference type="OrthoDB" id="637682at2759"/>
<dbReference type="AlphaFoldDB" id="A0A2G2WZE3"/>
<reference evidence="4 5" key="1">
    <citation type="journal article" date="2017" name="Genome Biol.">
        <title>New reference genome sequences of hot pepper reveal the massive evolution of plant disease-resistance genes by retroduplication.</title>
        <authorList>
            <person name="Kim S."/>
            <person name="Park J."/>
            <person name="Yeom S.I."/>
            <person name="Kim Y.M."/>
            <person name="Seo E."/>
            <person name="Kim K.T."/>
            <person name="Kim M.S."/>
            <person name="Lee J.M."/>
            <person name="Cheong K."/>
            <person name="Shin H.S."/>
            <person name="Kim S.B."/>
            <person name="Han K."/>
            <person name="Lee J."/>
            <person name="Park M."/>
            <person name="Lee H.A."/>
            <person name="Lee H.Y."/>
            <person name="Lee Y."/>
            <person name="Oh S."/>
            <person name="Lee J.H."/>
            <person name="Choi E."/>
            <person name="Choi E."/>
            <person name="Lee S.E."/>
            <person name="Jeon J."/>
            <person name="Kim H."/>
            <person name="Choi G."/>
            <person name="Song H."/>
            <person name="Lee J."/>
            <person name="Lee S.C."/>
            <person name="Kwon J.K."/>
            <person name="Lee H.Y."/>
            <person name="Koo N."/>
            <person name="Hong Y."/>
            <person name="Kim R.W."/>
            <person name="Kang W.H."/>
            <person name="Huh J.H."/>
            <person name="Kang B.C."/>
            <person name="Yang T.J."/>
            <person name="Lee Y.H."/>
            <person name="Bennetzen J.L."/>
            <person name="Choi D."/>
        </authorList>
    </citation>
    <scope>NUCLEOTIDE SEQUENCE [LARGE SCALE GENOMIC DNA]</scope>
    <source>
        <strain evidence="5">cv. PBC81</strain>
    </source>
</reference>
<keyword evidence="5" id="KW-1185">Reference proteome</keyword>
<protein>
    <recommendedName>
        <fullName evidence="6">mTERF domain-containing protein 1, mitochondrial</fullName>
    </recommendedName>
</protein>
<evidence type="ECO:0000313" key="4">
    <source>
        <dbReference type="EMBL" id="PHT50616.1"/>
    </source>
</evidence>
<accession>A0A2G2WZE3</accession>
<gene>
    <name evidence="4" type="ORF">CQW23_10363</name>
</gene>
<dbReference type="InterPro" id="IPR038538">
    <property type="entry name" value="MTERF_sf"/>
</dbReference>
<dbReference type="GO" id="GO:0006353">
    <property type="term" value="P:DNA-templated transcription termination"/>
    <property type="evidence" value="ECO:0007669"/>
    <property type="project" value="UniProtKB-KW"/>
</dbReference>
<dbReference type="SMART" id="SM00733">
    <property type="entry name" value="Mterf"/>
    <property type="match status" value="4"/>
</dbReference>
<organism evidence="4 5">
    <name type="scientific">Capsicum baccatum</name>
    <name type="common">Peruvian pepper</name>
    <dbReference type="NCBI Taxonomy" id="33114"/>
    <lineage>
        <taxon>Eukaryota</taxon>
        <taxon>Viridiplantae</taxon>
        <taxon>Streptophyta</taxon>
        <taxon>Embryophyta</taxon>
        <taxon>Tracheophyta</taxon>
        <taxon>Spermatophyta</taxon>
        <taxon>Magnoliopsida</taxon>
        <taxon>eudicotyledons</taxon>
        <taxon>Gunneridae</taxon>
        <taxon>Pentapetalae</taxon>
        <taxon>asterids</taxon>
        <taxon>lamiids</taxon>
        <taxon>Solanales</taxon>
        <taxon>Solanaceae</taxon>
        <taxon>Solanoideae</taxon>
        <taxon>Capsiceae</taxon>
        <taxon>Capsicum</taxon>
    </lineage>
</organism>
<evidence type="ECO:0000256" key="1">
    <source>
        <dbReference type="ARBA" id="ARBA00007692"/>
    </source>
</evidence>
<sequence>MKTMLSRISRFRHTAKYGLPSLLPIASAPHPHFFENSLFSSVGIYKHDEAVFTANKFFFISGSWSQFCYSTNTSIHSQNPFVSDYLIKTLGFSRHEANSVAAKLNSVKCPKNPDLVINFFKEMGLKRRKIKKLVSITPRLLYSNVNRTLKPKFECLQEVGVSGSDLVNLFLADGKVLYKAVGSHVRPNLDYLRKLISSEETLVKLIKKSPKILAVDGPKRFEPKILLLQKFGFSNAKIEKLLLQRPGILFQNPEWLEEILHRVEKDLQISPKSGMFVYGVLAAISLRKSAVEKKMRVFRSCGWCDLDMMTVFRKQPLCLVMSEARIRRALDFFTRRLGIKSEFLVSHPALIMLSLDKRVIPRIEVLKVLNEKKLNQKISFAQAMYISESRFRSEFVLPYKDEVPNLYESYMTRVRR</sequence>
<proteinExistence type="inferred from homology"/>
<keyword evidence="2" id="KW-0804">Transcription</keyword>
<comment type="caution">
    <text evidence="4">The sequence shown here is derived from an EMBL/GenBank/DDBJ whole genome shotgun (WGS) entry which is preliminary data.</text>
</comment>
<dbReference type="Gene3D" id="1.25.70.10">
    <property type="entry name" value="Transcription termination factor 3, mitochondrial"/>
    <property type="match status" value="1"/>
</dbReference>
<evidence type="ECO:0000256" key="2">
    <source>
        <dbReference type="ARBA" id="ARBA00022472"/>
    </source>
</evidence>
<dbReference type="EMBL" id="MLFT02000004">
    <property type="protein sequence ID" value="PHT50616.1"/>
    <property type="molecule type" value="Genomic_DNA"/>
</dbReference>
<dbReference type="Proteomes" id="UP000224567">
    <property type="component" value="Unassembled WGS sequence"/>
</dbReference>
<dbReference type="PANTHER" id="PTHR13068:SF198">
    <property type="match status" value="1"/>
</dbReference>
<comment type="similarity">
    <text evidence="1">Belongs to the mTERF family.</text>
</comment>
<dbReference type="Pfam" id="PF02536">
    <property type="entry name" value="mTERF"/>
    <property type="match status" value="2"/>
</dbReference>
<evidence type="ECO:0008006" key="6">
    <source>
        <dbReference type="Google" id="ProtNLM"/>
    </source>
</evidence>
<keyword evidence="2" id="KW-0806">Transcription termination</keyword>
<dbReference type="FunFam" id="1.25.70.10:FF:000001">
    <property type="entry name" value="Mitochondrial transcription termination factor-like"/>
    <property type="match status" value="1"/>
</dbReference>
<dbReference type="PANTHER" id="PTHR13068">
    <property type="entry name" value="CGI-12 PROTEIN-RELATED"/>
    <property type="match status" value="1"/>
</dbReference>